<protein>
    <recommendedName>
        <fullName evidence="2">DUF243 domain-containing protein</fullName>
    </recommendedName>
</protein>
<keyword evidence="1" id="KW-0732">Signal</keyword>
<name>A0A9P0AUQ2_BRAAE</name>
<dbReference type="OrthoDB" id="6376010at2759"/>
<sequence>MKFYFCIFGLIGWVYARPEPITLPYKIPQKLQDFGAYSHNNEQQAYRQGYTILGRNSDYNKPSSDYKPAAEYKPVEYKPQDPEPNLGGYFYKPPDYNKFTAEEPPTQPKIFKHVYIHVAPEEQEEARTRVQYVQPPPQKHYKIIFIKAPSTATRLAPIIPVQPQHEEKTLVYVLVKKNEEQEEVVLPPVPQKEPTKPEVYFIKYKSKKDSGGVSYDYGYPPPLIHNDSNKNGGQVLVNTAQGATQELPSQIQVQEFRPNPY</sequence>
<dbReference type="GO" id="GO:0040003">
    <property type="term" value="P:chitin-based cuticle development"/>
    <property type="evidence" value="ECO:0007669"/>
    <property type="project" value="TreeGrafter"/>
</dbReference>
<dbReference type="EMBL" id="OV121132">
    <property type="protein sequence ID" value="CAH0547682.1"/>
    <property type="molecule type" value="Genomic_DNA"/>
</dbReference>
<feature type="domain" description="DUF243" evidence="2">
    <location>
        <begin position="108"/>
        <end position="207"/>
    </location>
</feature>
<dbReference type="PANTHER" id="PTHR31927:SF2">
    <property type="entry name" value="FI07246P-RELATED"/>
    <property type="match status" value="1"/>
</dbReference>
<reference evidence="3" key="1">
    <citation type="submission" date="2021-12" db="EMBL/GenBank/DDBJ databases">
        <authorList>
            <person name="King R."/>
        </authorList>
    </citation>
    <scope>NUCLEOTIDE SEQUENCE</scope>
</reference>
<proteinExistence type="predicted"/>
<dbReference type="Pfam" id="PF03103">
    <property type="entry name" value="DUF243"/>
    <property type="match status" value="1"/>
</dbReference>
<dbReference type="GO" id="GO:0062129">
    <property type="term" value="C:chitin-based extracellular matrix"/>
    <property type="evidence" value="ECO:0007669"/>
    <property type="project" value="TreeGrafter"/>
</dbReference>
<evidence type="ECO:0000256" key="1">
    <source>
        <dbReference type="SAM" id="SignalP"/>
    </source>
</evidence>
<accession>A0A9P0AUQ2</accession>
<dbReference type="GO" id="GO:0008010">
    <property type="term" value="F:structural constituent of chitin-based larval cuticle"/>
    <property type="evidence" value="ECO:0007669"/>
    <property type="project" value="TreeGrafter"/>
</dbReference>
<organism evidence="3 4">
    <name type="scientific">Brassicogethes aeneus</name>
    <name type="common">Rape pollen beetle</name>
    <name type="synonym">Meligethes aeneus</name>
    <dbReference type="NCBI Taxonomy" id="1431903"/>
    <lineage>
        <taxon>Eukaryota</taxon>
        <taxon>Metazoa</taxon>
        <taxon>Ecdysozoa</taxon>
        <taxon>Arthropoda</taxon>
        <taxon>Hexapoda</taxon>
        <taxon>Insecta</taxon>
        <taxon>Pterygota</taxon>
        <taxon>Neoptera</taxon>
        <taxon>Endopterygota</taxon>
        <taxon>Coleoptera</taxon>
        <taxon>Polyphaga</taxon>
        <taxon>Cucujiformia</taxon>
        <taxon>Nitidulidae</taxon>
        <taxon>Meligethinae</taxon>
        <taxon>Brassicogethes</taxon>
    </lineage>
</organism>
<keyword evidence="4" id="KW-1185">Reference proteome</keyword>
<dbReference type="Proteomes" id="UP001154078">
    <property type="component" value="Chromosome 1"/>
</dbReference>
<evidence type="ECO:0000313" key="4">
    <source>
        <dbReference type="Proteomes" id="UP001154078"/>
    </source>
</evidence>
<feature type="signal peptide" evidence="1">
    <location>
        <begin position="1"/>
        <end position="16"/>
    </location>
</feature>
<evidence type="ECO:0000313" key="3">
    <source>
        <dbReference type="EMBL" id="CAH0547682.1"/>
    </source>
</evidence>
<gene>
    <name evidence="3" type="ORF">MELIAE_LOCUS1626</name>
</gene>
<dbReference type="AlphaFoldDB" id="A0A9P0AUQ2"/>
<evidence type="ECO:0000259" key="2">
    <source>
        <dbReference type="SMART" id="SM00690"/>
    </source>
</evidence>
<feature type="chain" id="PRO_5040121153" description="DUF243 domain-containing protein" evidence="1">
    <location>
        <begin position="17"/>
        <end position="261"/>
    </location>
</feature>
<dbReference type="PANTHER" id="PTHR31927">
    <property type="entry name" value="FI07246P-RELATED-RELATED"/>
    <property type="match status" value="1"/>
</dbReference>
<dbReference type="InterPro" id="IPR004145">
    <property type="entry name" value="DUF243"/>
</dbReference>
<dbReference type="SMART" id="SM00690">
    <property type="entry name" value="DM5"/>
    <property type="match status" value="1"/>
</dbReference>